<name>A0A1S8CIA0_9GAMM</name>
<sequence length="92" mass="10307">MKINIRVDKRQLWQGYGVNKNEAFRRALVEAISHRFGGELPDAMGKKLEGLTVEVGDCGFTQVESSSANVDLVKQVVRDVIASTVSQESWRR</sequence>
<dbReference type="RefSeq" id="WP_076942393.1">
    <property type="nucleotide sequence ID" value="NZ_MOXD01000006.1"/>
</dbReference>
<proteinExistence type="predicted"/>
<evidence type="ECO:0000313" key="1">
    <source>
        <dbReference type="EMBL" id="OMQ22180.1"/>
    </source>
</evidence>
<evidence type="ECO:0000313" key="2">
    <source>
        <dbReference type="Proteomes" id="UP000216021"/>
    </source>
</evidence>
<gene>
    <name evidence="1" type="ORF">BMI79_11705</name>
</gene>
<comment type="caution">
    <text evidence="1">The sequence shown here is derived from an EMBL/GenBank/DDBJ whole genome shotgun (WGS) entry which is preliminary data.</text>
</comment>
<dbReference type="OrthoDB" id="6637823at2"/>
<dbReference type="STRING" id="2034155.BMI79_11705"/>
<accession>A0A1S8CIA0</accession>
<dbReference type="AlphaFoldDB" id="A0A1S8CIA0"/>
<keyword evidence="2" id="KW-1185">Reference proteome</keyword>
<reference evidence="1 2" key="1">
    <citation type="submission" date="2016-11" db="EMBL/GenBank/DDBJ databases">
        <title>Rahnella oryzae sp. nov., isolated from rice root.</title>
        <authorList>
            <person name="Zhang X.-X."/>
            <person name="Zhang J."/>
        </authorList>
    </citation>
    <scope>NUCLEOTIDE SEQUENCE [LARGE SCALE GENOMIC DNA]</scope>
    <source>
        <strain evidence="1 2">J11-6</strain>
    </source>
</reference>
<dbReference type="Proteomes" id="UP000216021">
    <property type="component" value="Unassembled WGS sequence"/>
</dbReference>
<organism evidence="1 2">
    <name type="scientific">Serratia oryzae</name>
    <dbReference type="NCBI Taxonomy" id="2034155"/>
    <lineage>
        <taxon>Bacteria</taxon>
        <taxon>Pseudomonadati</taxon>
        <taxon>Pseudomonadota</taxon>
        <taxon>Gammaproteobacteria</taxon>
        <taxon>Enterobacterales</taxon>
        <taxon>Yersiniaceae</taxon>
        <taxon>Serratia</taxon>
    </lineage>
</organism>
<dbReference type="EMBL" id="MOXD01000006">
    <property type="protein sequence ID" value="OMQ22180.1"/>
    <property type="molecule type" value="Genomic_DNA"/>
</dbReference>
<protein>
    <submittedName>
        <fullName evidence="1">Uncharacterized protein</fullName>
    </submittedName>
</protein>